<proteinExistence type="predicted"/>
<protein>
    <submittedName>
        <fullName evidence="1">Uncharacterized protein</fullName>
    </submittedName>
</protein>
<dbReference type="KEGG" id="vg:77937111"/>
<dbReference type="GeneID" id="77937111"/>
<name>A0A5C1K866_9CAUD</name>
<evidence type="ECO:0000313" key="1">
    <source>
        <dbReference type="EMBL" id="QEM42090.1"/>
    </source>
</evidence>
<accession>A0A5C1K866</accession>
<dbReference type="EMBL" id="MN103543">
    <property type="protein sequence ID" value="QEM42090.1"/>
    <property type="molecule type" value="Genomic_DNA"/>
</dbReference>
<reference evidence="1 2" key="1">
    <citation type="submission" date="2019-06" db="EMBL/GenBank/DDBJ databases">
        <title>A distant relative of Phikzvirus genus phages from a therapeutic phage collection.</title>
        <authorList>
            <person name="Hejnowicz M.S."/>
            <person name="Dabrowski K."/>
            <person name="Gawor J."/>
            <person name="Weber-Dabrowska B."/>
            <person name="Gromadka R."/>
            <person name="Lobocka M.B."/>
        </authorList>
    </citation>
    <scope>NUCLEOTIDE SEQUENCE [LARGE SCALE GENOMIC DNA]</scope>
</reference>
<sequence>MNFNESVTAVMNIYVDDRENKYAKYVARAAREEIKSFNLSELTKNHRMRISDNVEPHLLRFHLPGEQTQKLYPYHQLMRRLAYIEDFTLNGDVKVDVKIARNVYRPPHVVNFTEGFWFGPEVQSYKIYKNARGRKAEFRPGYDDLIEEIYVVGEGSWAHKCAGELRRISREGGKEYRFPIEKIKKQQWRYKFLRGQCFIIFKCYTGLFIVTYEQPLYQRYIGDEERKNLGYMIGGEYIPALTENMLSMANHEIIEKHPIQNTYTRGNFSYVREKK</sequence>
<evidence type="ECO:0000313" key="2">
    <source>
        <dbReference type="Proteomes" id="UP000322144"/>
    </source>
</evidence>
<keyword evidence="2" id="KW-1185">Reference proteome</keyword>
<dbReference type="Proteomes" id="UP000322144">
    <property type="component" value="Segment"/>
</dbReference>
<organism evidence="1 2">
    <name type="scientific">Pseudomonas phage vB_PaeM_PS119XW</name>
    <dbReference type="NCBI Taxonomy" id="2601632"/>
    <lineage>
        <taxon>Viruses</taxon>
        <taxon>Duplodnaviria</taxon>
        <taxon>Heunggongvirae</taxon>
        <taxon>Uroviricota</taxon>
        <taxon>Caudoviricetes</taxon>
        <taxon>Chimalliviridae</taxon>
        <taxon>Pawinskivirus</taxon>
        <taxon>Pawinskivirus PS119XW</taxon>
    </lineage>
</organism>
<dbReference type="RefSeq" id="YP_010661101.1">
    <property type="nucleotide sequence ID" value="NC_070882.1"/>
</dbReference>